<gene>
    <name evidence="3" type="ORF">ACEWY4_000318</name>
</gene>
<reference evidence="3 4" key="1">
    <citation type="submission" date="2024-09" db="EMBL/GenBank/DDBJ databases">
        <title>A chromosome-level genome assembly of Gray's grenadier anchovy, Coilia grayii.</title>
        <authorList>
            <person name="Fu Z."/>
        </authorList>
    </citation>
    <scope>NUCLEOTIDE SEQUENCE [LARGE SCALE GENOMIC DNA]</scope>
    <source>
        <strain evidence="3">G4</strain>
        <tissue evidence="3">Muscle</tissue>
    </source>
</reference>
<sequence length="255" mass="27159">MDVQPQAPGEETGQDRAKIKDNLQNHCPQHAAKQPEAEYKEARLTDRAEKRYSDESITDLVYTNEDALLLPNHKPMISHTTDKDDLHFENSVVCNQPVAHPLQEGVGNRAPPICTPPVATAVQVKPGSASASTEKSNGHHHQHKKPLPSASKSQQSFKANAAQIQEVAGDDCCVHCVLACLFCELTSLCSVFGQCLSCGPGCEALCCCGEAATGGLACGEDACSALLDCGILEDCCQSSDCLEICLECCAICFPA</sequence>
<proteinExistence type="inferred from homology"/>
<dbReference type="InterPro" id="IPR026134">
    <property type="entry name" value="MDFI/MDFIC"/>
</dbReference>
<evidence type="ECO:0008006" key="5">
    <source>
        <dbReference type="Google" id="ProtNLM"/>
    </source>
</evidence>
<accession>A0ABD1KWA4</accession>
<dbReference type="GO" id="GO:0010468">
    <property type="term" value="P:regulation of gene expression"/>
    <property type="evidence" value="ECO:0007669"/>
    <property type="project" value="UniProtKB-ARBA"/>
</dbReference>
<feature type="region of interest" description="Disordered" evidence="2">
    <location>
        <begin position="125"/>
        <end position="150"/>
    </location>
</feature>
<evidence type="ECO:0000313" key="3">
    <source>
        <dbReference type="EMBL" id="KAL2103450.1"/>
    </source>
</evidence>
<evidence type="ECO:0000256" key="1">
    <source>
        <dbReference type="ARBA" id="ARBA00025778"/>
    </source>
</evidence>
<dbReference type="Pfam" id="PF15316">
    <property type="entry name" value="MDFI"/>
    <property type="match status" value="1"/>
</dbReference>
<evidence type="ECO:0000256" key="2">
    <source>
        <dbReference type="SAM" id="MobiDB-lite"/>
    </source>
</evidence>
<keyword evidence="4" id="KW-1185">Reference proteome</keyword>
<dbReference type="Proteomes" id="UP001591681">
    <property type="component" value="Unassembled WGS sequence"/>
</dbReference>
<comment type="similarity">
    <text evidence="1">Belongs to the MDFI family.</text>
</comment>
<dbReference type="PANTHER" id="PTHR15304:SF4">
    <property type="entry name" value="MYOD FAMILY INHIBITOR-LIKE"/>
    <property type="match status" value="1"/>
</dbReference>
<protein>
    <recommendedName>
        <fullName evidence="5">MyoD family inhibitor domain-containing protein</fullName>
    </recommendedName>
</protein>
<dbReference type="EMBL" id="JBHFQA010000001">
    <property type="protein sequence ID" value="KAL2103450.1"/>
    <property type="molecule type" value="Genomic_DNA"/>
</dbReference>
<organism evidence="3 4">
    <name type="scientific">Coilia grayii</name>
    <name type="common">Gray's grenadier anchovy</name>
    <dbReference type="NCBI Taxonomy" id="363190"/>
    <lineage>
        <taxon>Eukaryota</taxon>
        <taxon>Metazoa</taxon>
        <taxon>Chordata</taxon>
        <taxon>Craniata</taxon>
        <taxon>Vertebrata</taxon>
        <taxon>Euteleostomi</taxon>
        <taxon>Actinopterygii</taxon>
        <taxon>Neopterygii</taxon>
        <taxon>Teleostei</taxon>
        <taxon>Clupei</taxon>
        <taxon>Clupeiformes</taxon>
        <taxon>Clupeoidei</taxon>
        <taxon>Engraulidae</taxon>
        <taxon>Coilinae</taxon>
        <taxon>Coilia</taxon>
    </lineage>
</organism>
<comment type="caution">
    <text evidence="3">The sequence shown here is derived from an EMBL/GenBank/DDBJ whole genome shotgun (WGS) entry which is preliminary data.</text>
</comment>
<dbReference type="PANTHER" id="PTHR15304">
    <property type="entry name" value="MYOD FAMILY INHIBITOR"/>
    <property type="match status" value="1"/>
</dbReference>
<dbReference type="AlphaFoldDB" id="A0ABD1KWA4"/>
<name>A0ABD1KWA4_9TELE</name>
<evidence type="ECO:0000313" key="4">
    <source>
        <dbReference type="Proteomes" id="UP001591681"/>
    </source>
</evidence>